<keyword evidence="1" id="KW-0560">Oxidoreductase</keyword>
<accession>A0AAE0KCI2</accession>
<dbReference type="InterPro" id="IPR036291">
    <property type="entry name" value="NAD(P)-bd_dom_sf"/>
</dbReference>
<dbReference type="Gene3D" id="1.10.630.10">
    <property type="entry name" value="Cytochrome P450"/>
    <property type="match status" value="1"/>
</dbReference>
<proteinExistence type="predicted"/>
<feature type="region of interest" description="Disordered" evidence="2">
    <location>
        <begin position="317"/>
        <end position="339"/>
    </location>
</feature>
<evidence type="ECO:0000313" key="4">
    <source>
        <dbReference type="Proteomes" id="UP001287356"/>
    </source>
</evidence>
<evidence type="ECO:0000313" key="3">
    <source>
        <dbReference type="EMBL" id="KAK3374178.1"/>
    </source>
</evidence>
<reference evidence="3" key="1">
    <citation type="journal article" date="2023" name="Mol. Phylogenet. Evol.">
        <title>Genome-scale phylogeny and comparative genomics of the fungal order Sordariales.</title>
        <authorList>
            <person name="Hensen N."/>
            <person name="Bonometti L."/>
            <person name="Westerberg I."/>
            <person name="Brannstrom I.O."/>
            <person name="Guillou S."/>
            <person name="Cros-Aarteil S."/>
            <person name="Calhoun S."/>
            <person name="Haridas S."/>
            <person name="Kuo A."/>
            <person name="Mondo S."/>
            <person name="Pangilinan J."/>
            <person name="Riley R."/>
            <person name="LaButti K."/>
            <person name="Andreopoulos B."/>
            <person name="Lipzen A."/>
            <person name="Chen C."/>
            <person name="Yan M."/>
            <person name="Daum C."/>
            <person name="Ng V."/>
            <person name="Clum A."/>
            <person name="Steindorff A."/>
            <person name="Ohm R.A."/>
            <person name="Martin F."/>
            <person name="Silar P."/>
            <person name="Natvig D.O."/>
            <person name="Lalanne C."/>
            <person name="Gautier V."/>
            <person name="Ament-Velasquez S.L."/>
            <person name="Kruys A."/>
            <person name="Hutchinson M.I."/>
            <person name="Powell A.J."/>
            <person name="Barry K."/>
            <person name="Miller A.N."/>
            <person name="Grigoriev I.V."/>
            <person name="Debuchy R."/>
            <person name="Gladieux P."/>
            <person name="Hiltunen Thoren M."/>
            <person name="Johannesson H."/>
        </authorList>
    </citation>
    <scope>NUCLEOTIDE SEQUENCE</scope>
    <source>
        <strain evidence="3">CBS 958.72</strain>
    </source>
</reference>
<comment type="caution">
    <text evidence="3">The sequence shown here is derived from an EMBL/GenBank/DDBJ whole genome shotgun (WGS) entry which is preliminary data.</text>
</comment>
<dbReference type="EMBL" id="JAULSN010000004">
    <property type="protein sequence ID" value="KAK3374178.1"/>
    <property type="molecule type" value="Genomic_DNA"/>
</dbReference>
<dbReference type="Proteomes" id="UP001287356">
    <property type="component" value="Unassembled WGS sequence"/>
</dbReference>
<dbReference type="AlphaFoldDB" id="A0AAE0KCI2"/>
<dbReference type="InterPro" id="IPR036396">
    <property type="entry name" value="Cyt_P450_sf"/>
</dbReference>
<evidence type="ECO:0000256" key="1">
    <source>
        <dbReference type="ARBA" id="ARBA00023002"/>
    </source>
</evidence>
<organism evidence="3 4">
    <name type="scientific">Lasiosphaeria ovina</name>
    <dbReference type="NCBI Taxonomy" id="92902"/>
    <lineage>
        <taxon>Eukaryota</taxon>
        <taxon>Fungi</taxon>
        <taxon>Dikarya</taxon>
        <taxon>Ascomycota</taxon>
        <taxon>Pezizomycotina</taxon>
        <taxon>Sordariomycetes</taxon>
        <taxon>Sordariomycetidae</taxon>
        <taxon>Sordariales</taxon>
        <taxon>Lasiosphaeriaceae</taxon>
        <taxon>Lasiosphaeria</taxon>
    </lineage>
</organism>
<keyword evidence="4" id="KW-1185">Reference proteome</keyword>
<dbReference type="PANTHER" id="PTHR43157:SF31">
    <property type="entry name" value="PHOSPHATIDYLINOSITOL-GLYCAN BIOSYNTHESIS CLASS F PROTEIN"/>
    <property type="match status" value="1"/>
</dbReference>
<evidence type="ECO:0000256" key="2">
    <source>
        <dbReference type="SAM" id="MobiDB-lite"/>
    </source>
</evidence>
<dbReference type="GO" id="GO:0004497">
    <property type="term" value="F:monooxygenase activity"/>
    <property type="evidence" value="ECO:0007669"/>
    <property type="project" value="InterPro"/>
</dbReference>
<dbReference type="InterPro" id="IPR001128">
    <property type="entry name" value="Cyt_P450"/>
</dbReference>
<dbReference type="SUPFAM" id="SSF51735">
    <property type="entry name" value="NAD(P)-binding Rossmann-fold domains"/>
    <property type="match status" value="1"/>
</dbReference>
<reference evidence="3" key="2">
    <citation type="submission" date="2023-06" db="EMBL/GenBank/DDBJ databases">
        <authorList>
            <consortium name="Lawrence Berkeley National Laboratory"/>
            <person name="Haridas S."/>
            <person name="Hensen N."/>
            <person name="Bonometti L."/>
            <person name="Westerberg I."/>
            <person name="Brannstrom I.O."/>
            <person name="Guillou S."/>
            <person name="Cros-Aarteil S."/>
            <person name="Calhoun S."/>
            <person name="Kuo A."/>
            <person name="Mondo S."/>
            <person name="Pangilinan J."/>
            <person name="Riley R."/>
            <person name="Labutti K."/>
            <person name="Andreopoulos B."/>
            <person name="Lipzen A."/>
            <person name="Chen C."/>
            <person name="Yanf M."/>
            <person name="Daum C."/>
            <person name="Ng V."/>
            <person name="Clum A."/>
            <person name="Steindorff A."/>
            <person name="Ohm R."/>
            <person name="Martin F."/>
            <person name="Silar P."/>
            <person name="Natvig D."/>
            <person name="Lalanne C."/>
            <person name="Gautier V."/>
            <person name="Ament-Velasquez S.L."/>
            <person name="Kruys A."/>
            <person name="Hutchinson M.I."/>
            <person name="Powell A.J."/>
            <person name="Barry K."/>
            <person name="Miller A.N."/>
            <person name="Grigoriev I.V."/>
            <person name="Debuchy R."/>
            <person name="Gladieux P."/>
            <person name="Thoren M.H."/>
            <person name="Johannesson H."/>
        </authorList>
    </citation>
    <scope>NUCLEOTIDE SEQUENCE</scope>
    <source>
        <strain evidence="3">CBS 958.72</strain>
    </source>
</reference>
<dbReference type="PANTHER" id="PTHR43157">
    <property type="entry name" value="PHOSPHATIDYLINOSITOL-GLYCAN BIOSYNTHESIS CLASS F PROTEIN-RELATED"/>
    <property type="match status" value="1"/>
</dbReference>
<name>A0AAE0KCI2_9PEZI</name>
<dbReference type="SUPFAM" id="SSF48264">
    <property type="entry name" value="Cytochrome P450"/>
    <property type="match status" value="1"/>
</dbReference>
<dbReference type="GO" id="GO:0020037">
    <property type="term" value="F:heme binding"/>
    <property type="evidence" value="ECO:0007669"/>
    <property type="project" value="InterPro"/>
</dbReference>
<gene>
    <name evidence="3" type="ORF">B0T24DRAFT_667278</name>
</gene>
<feature type="region of interest" description="Disordered" evidence="2">
    <location>
        <begin position="408"/>
        <end position="428"/>
    </location>
</feature>
<dbReference type="InterPro" id="IPR002347">
    <property type="entry name" value="SDR_fam"/>
</dbReference>
<dbReference type="GO" id="GO:0005506">
    <property type="term" value="F:iron ion binding"/>
    <property type="evidence" value="ECO:0007669"/>
    <property type="project" value="InterPro"/>
</dbReference>
<dbReference type="GO" id="GO:0016705">
    <property type="term" value="F:oxidoreductase activity, acting on paired donors, with incorporation or reduction of molecular oxygen"/>
    <property type="evidence" value="ECO:0007669"/>
    <property type="project" value="InterPro"/>
</dbReference>
<sequence>MSAPAPILSFSITPKKQAGFLHFLRQQITFKPQLVGDVGLEGKTAIVMGSNCGVGLETSRQLLDPGLTKLILAVRNKDKGRAAAANLAAGREPPLPEGTIEVWKLDLDLYDSAVAFAERARSSLDRLDIAILNAGLCPAGRVNYLSTALLAILPLPAAAKSGQPIRITLTSSEVAAFAKFKARKDYDDAPILKAVLRRVGSSCPIPPWRALLLITNHWLSMAPIIYTEEWKKVSEQLWKETMEELSFAKPEDMLSSLPCAVNAPRIRHVAYDLVDLWLLKARLARGRRFDLARDIGEFSFDAILSAAMGLGLRGGDVRRQLNHTQPPPPPPPREKWDDADPAEFRPWRWLRESSSSDGRLVYDAGPGPELAFSSGNRGCWGRRLGELELRVVLALLVWSFEFALSDTRSGTRTNRSPRRPRNGMEEEKSRITPKIIAYTFPVLVRYQAGTKGLFCVDLGRKATDRRNEVSNQGDDITRLNNAQGD</sequence>
<dbReference type="Pfam" id="PF00067">
    <property type="entry name" value="p450"/>
    <property type="match status" value="1"/>
</dbReference>
<protein>
    <submittedName>
        <fullName evidence="3">Uncharacterized protein</fullName>
    </submittedName>
</protein>
<dbReference type="Pfam" id="PF00106">
    <property type="entry name" value="adh_short"/>
    <property type="match status" value="1"/>
</dbReference>
<dbReference type="Gene3D" id="3.40.50.720">
    <property type="entry name" value="NAD(P)-binding Rossmann-like Domain"/>
    <property type="match status" value="1"/>
</dbReference>